<dbReference type="AlphaFoldDB" id="A0A0C3SA75"/>
<proteinExistence type="predicted"/>
<protein>
    <submittedName>
        <fullName evidence="2">Uncharacterized protein</fullName>
    </submittedName>
</protein>
<feature type="region of interest" description="Disordered" evidence="1">
    <location>
        <begin position="542"/>
        <end position="568"/>
    </location>
</feature>
<name>A0A0C3SA75_PHLG1</name>
<dbReference type="Proteomes" id="UP000053257">
    <property type="component" value="Unassembled WGS sequence"/>
</dbReference>
<keyword evidence="3" id="KW-1185">Reference proteome</keyword>
<sequence>MPTILHTTVVREPCEGFTLSVKAHHTLIADEPSADIIRAKGRLPGIDIVSRGDVVLAFAGISNGRPISTDELFRSTPLIHFHSYLRANERTLGVSTVSDAYIDEDDHTPKVSLSPFNSHETERLFPKVHLVAVKITLIYYTTEGQCLDAPNIFSERPFLPFTTALDSVVEKTVTFHLVRRYPLIFGLLSQKLHAEKAYCPHISRSLSCVVARSSNLQFKQDASELLRRLKKRLQSEATRITSAYERHLGIDEGQGTNLCQPIETSQTSEENILNTALSRLMRSHVRAPPFKGVFMNSLNATKLDIADEFALGNLHEPFSVLESTSAPQIKWEDLPPSSTSRFEEDDGENPLTLYNDSDFDSDDDVYSWDLASGYPDTGEDDDDFYAGYLEGGIDEENLRQPFNFSYGDDPALDSIEVDSLNDGYDVAHRPPSPSESPESSQEDSLGTPYSSQTDYPRIYELPEDVDDTLWLSGDPNDTYPNDACLLDPEPSAFVCRDDCLEIYVQEGSDSPLATTPADILPDNLEPLDCLYDLFDDHAGSFEDDSSDRCLSLEEDDDKRSSMYACDDL</sequence>
<feature type="compositionally biased region" description="Polar residues" evidence="1">
    <location>
        <begin position="442"/>
        <end position="454"/>
    </location>
</feature>
<feature type="compositionally biased region" description="Basic and acidic residues" evidence="1">
    <location>
        <begin position="542"/>
        <end position="551"/>
    </location>
</feature>
<feature type="region of interest" description="Disordered" evidence="1">
    <location>
        <begin position="330"/>
        <end position="358"/>
    </location>
</feature>
<evidence type="ECO:0000256" key="1">
    <source>
        <dbReference type="SAM" id="MobiDB-lite"/>
    </source>
</evidence>
<accession>A0A0C3SA75</accession>
<dbReference type="STRING" id="745531.A0A0C3SA75"/>
<dbReference type="OrthoDB" id="3141012at2759"/>
<evidence type="ECO:0000313" key="3">
    <source>
        <dbReference type="Proteomes" id="UP000053257"/>
    </source>
</evidence>
<dbReference type="EMBL" id="KN840472">
    <property type="protein sequence ID" value="KIP08972.1"/>
    <property type="molecule type" value="Genomic_DNA"/>
</dbReference>
<gene>
    <name evidence="2" type="ORF">PHLGIDRAFT_355217</name>
</gene>
<dbReference type="HOGENOM" id="CLU_479881_0_0_1"/>
<reference evidence="2 3" key="1">
    <citation type="journal article" date="2014" name="PLoS Genet.">
        <title>Analysis of the Phlebiopsis gigantea genome, transcriptome and secretome provides insight into its pioneer colonization strategies of wood.</title>
        <authorList>
            <person name="Hori C."/>
            <person name="Ishida T."/>
            <person name="Igarashi K."/>
            <person name="Samejima M."/>
            <person name="Suzuki H."/>
            <person name="Master E."/>
            <person name="Ferreira P."/>
            <person name="Ruiz-Duenas F.J."/>
            <person name="Held B."/>
            <person name="Canessa P."/>
            <person name="Larrondo L.F."/>
            <person name="Schmoll M."/>
            <person name="Druzhinina I.S."/>
            <person name="Kubicek C.P."/>
            <person name="Gaskell J.A."/>
            <person name="Kersten P."/>
            <person name="St John F."/>
            <person name="Glasner J."/>
            <person name="Sabat G."/>
            <person name="Splinter BonDurant S."/>
            <person name="Syed K."/>
            <person name="Yadav J."/>
            <person name="Mgbeahuruike A.C."/>
            <person name="Kovalchuk A."/>
            <person name="Asiegbu F.O."/>
            <person name="Lackner G."/>
            <person name="Hoffmeister D."/>
            <person name="Rencoret J."/>
            <person name="Gutierrez A."/>
            <person name="Sun H."/>
            <person name="Lindquist E."/>
            <person name="Barry K."/>
            <person name="Riley R."/>
            <person name="Grigoriev I.V."/>
            <person name="Henrissat B."/>
            <person name="Kues U."/>
            <person name="Berka R.M."/>
            <person name="Martinez A.T."/>
            <person name="Covert S.F."/>
            <person name="Blanchette R.A."/>
            <person name="Cullen D."/>
        </authorList>
    </citation>
    <scope>NUCLEOTIDE SEQUENCE [LARGE SCALE GENOMIC DNA]</scope>
    <source>
        <strain evidence="2 3">11061_1 CR5-6</strain>
    </source>
</reference>
<feature type="region of interest" description="Disordered" evidence="1">
    <location>
        <begin position="422"/>
        <end position="454"/>
    </location>
</feature>
<evidence type="ECO:0000313" key="2">
    <source>
        <dbReference type="EMBL" id="KIP08972.1"/>
    </source>
</evidence>
<organism evidence="2 3">
    <name type="scientific">Phlebiopsis gigantea (strain 11061_1 CR5-6)</name>
    <name type="common">White-rot fungus</name>
    <name type="synonym">Peniophora gigantea</name>
    <dbReference type="NCBI Taxonomy" id="745531"/>
    <lineage>
        <taxon>Eukaryota</taxon>
        <taxon>Fungi</taxon>
        <taxon>Dikarya</taxon>
        <taxon>Basidiomycota</taxon>
        <taxon>Agaricomycotina</taxon>
        <taxon>Agaricomycetes</taxon>
        <taxon>Polyporales</taxon>
        <taxon>Phanerochaetaceae</taxon>
        <taxon>Phlebiopsis</taxon>
    </lineage>
</organism>